<dbReference type="Gene3D" id="3.40.390.30">
    <property type="entry name" value="Metalloproteases ('zincins'), catalytic domain"/>
    <property type="match status" value="1"/>
</dbReference>
<keyword evidence="3" id="KW-0540">Nuclease</keyword>
<dbReference type="AlphaFoldDB" id="A0A3B0YPI6"/>
<dbReference type="InterPro" id="IPR023091">
    <property type="entry name" value="MetalPrtase_cat_dom_sf_prd"/>
</dbReference>
<evidence type="ECO:0000256" key="3">
    <source>
        <dbReference type="ARBA" id="ARBA00022722"/>
    </source>
</evidence>
<keyword evidence="4" id="KW-0479">Metal-binding</keyword>
<name>A0A3B0YPI6_9ZZZZ</name>
<reference evidence="8" key="1">
    <citation type="submission" date="2018-06" db="EMBL/GenBank/DDBJ databases">
        <authorList>
            <person name="Zhirakovskaya E."/>
        </authorList>
    </citation>
    <scope>NUCLEOTIDE SEQUENCE</scope>
</reference>
<evidence type="ECO:0000256" key="5">
    <source>
        <dbReference type="ARBA" id="ARBA00022759"/>
    </source>
</evidence>
<evidence type="ECO:0000256" key="2">
    <source>
        <dbReference type="ARBA" id="ARBA00010875"/>
    </source>
</evidence>
<sequence length="160" mass="17879">MTETSVALEVQRASNETPLPEEVDFERWIQAALKNNKKPLGLVIRVVDEAEGRELNHRYRGKDKPTNVLSFAFEAPPESGSDHLGDLVICAPVVVREAREQGKALNDHWAHLVIHGVLHLCGYDHQTEDEAQLMESCEKSILHELGIKDPYHQVDGVAQG</sequence>
<gene>
    <name evidence="8" type="ORF">MNBD_GAMMA14-1490</name>
</gene>
<evidence type="ECO:0000313" key="8">
    <source>
        <dbReference type="EMBL" id="VAW82775.1"/>
    </source>
</evidence>
<dbReference type="Pfam" id="PF02130">
    <property type="entry name" value="YbeY"/>
    <property type="match status" value="1"/>
</dbReference>
<keyword evidence="5" id="KW-0255">Endonuclease</keyword>
<dbReference type="InterPro" id="IPR002036">
    <property type="entry name" value="YbeY"/>
</dbReference>
<evidence type="ECO:0000256" key="6">
    <source>
        <dbReference type="ARBA" id="ARBA00022801"/>
    </source>
</evidence>
<evidence type="ECO:0000256" key="7">
    <source>
        <dbReference type="ARBA" id="ARBA00022833"/>
    </source>
</evidence>
<dbReference type="PANTHER" id="PTHR46986">
    <property type="entry name" value="ENDORIBONUCLEASE YBEY, CHLOROPLASTIC"/>
    <property type="match status" value="1"/>
</dbReference>
<dbReference type="GO" id="GO:0046872">
    <property type="term" value="F:metal ion binding"/>
    <property type="evidence" value="ECO:0007669"/>
    <property type="project" value="UniProtKB-KW"/>
</dbReference>
<dbReference type="GO" id="GO:0004519">
    <property type="term" value="F:endonuclease activity"/>
    <property type="evidence" value="ECO:0007669"/>
    <property type="project" value="UniProtKB-KW"/>
</dbReference>
<dbReference type="EMBL" id="UOFM01000489">
    <property type="protein sequence ID" value="VAW82775.1"/>
    <property type="molecule type" value="Genomic_DNA"/>
</dbReference>
<comment type="similarity">
    <text evidence="2">Belongs to the endoribonuclease YbeY family.</text>
</comment>
<evidence type="ECO:0000256" key="1">
    <source>
        <dbReference type="ARBA" id="ARBA00001947"/>
    </source>
</evidence>
<dbReference type="NCBIfam" id="TIGR00043">
    <property type="entry name" value="rRNA maturation RNase YbeY"/>
    <property type="match status" value="1"/>
</dbReference>
<accession>A0A3B0YPI6</accession>
<keyword evidence="6 8" id="KW-0378">Hydrolase</keyword>
<dbReference type="GO" id="GO:0004222">
    <property type="term" value="F:metalloendopeptidase activity"/>
    <property type="evidence" value="ECO:0007669"/>
    <property type="project" value="InterPro"/>
</dbReference>
<evidence type="ECO:0000256" key="4">
    <source>
        <dbReference type="ARBA" id="ARBA00022723"/>
    </source>
</evidence>
<dbReference type="PANTHER" id="PTHR46986:SF1">
    <property type="entry name" value="ENDORIBONUCLEASE YBEY, CHLOROPLASTIC"/>
    <property type="match status" value="1"/>
</dbReference>
<protein>
    <submittedName>
        <fullName evidence="8">Metal-dependent hydrolase YbeY, involved in rRNA and/or ribosome maturation and assembly</fullName>
    </submittedName>
</protein>
<dbReference type="GO" id="GO:0006364">
    <property type="term" value="P:rRNA processing"/>
    <property type="evidence" value="ECO:0007669"/>
    <property type="project" value="InterPro"/>
</dbReference>
<organism evidence="8">
    <name type="scientific">hydrothermal vent metagenome</name>
    <dbReference type="NCBI Taxonomy" id="652676"/>
    <lineage>
        <taxon>unclassified sequences</taxon>
        <taxon>metagenomes</taxon>
        <taxon>ecological metagenomes</taxon>
    </lineage>
</organism>
<keyword evidence="7" id="KW-0862">Zinc</keyword>
<comment type="cofactor">
    <cofactor evidence="1">
        <name>Zn(2+)</name>
        <dbReference type="ChEBI" id="CHEBI:29105"/>
    </cofactor>
</comment>
<proteinExistence type="inferred from homology"/>
<dbReference type="SUPFAM" id="SSF55486">
    <property type="entry name" value="Metalloproteases ('zincins'), catalytic domain"/>
    <property type="match status" value="1"/>
</dbReference>
<dbReference type="HAMAP" id="MF_00009">
    <property type="entry name" value="Endoribonucl_YbeY"/>
    <property type="match status" value="1"/>
</dbReference>